<dbReference type="EMBL" id="PJNH01000001">
    <property type="protein sequence ID" value="PKR78749.1"/>
    <property type="molecule type" value="Genomic_DNA"/>
</dbReference>
<dbReference type="Proteomes" id="UP000243524">
    <property type="component" value="Unassembled WGS sequence"/>
</dbReference>
<dbReference type="Gene3D" id="3.90.1230.10">
    <property type="entry name" value="Nitric Oxide Synthase, Chain A, domain 3"/>
    <property type="match status" value="1"/>
</dbReference>
<accession>A0A2I0QWS0</accession>
<dbReference type="Pfam" id="PF02898">
    <property type="entry name" value="NO_synthase"/>
    <property type="match status" value="1"/>
</dbReference>
<comment type="miscellaneous">
    <text evidence="11">This protein is similar to the oxygenase domain of eukaryotic nitric oxide synthases but lacks the reductase domain which, in eukaryotes, is responsible for transfer of electrons to the ferric heme during nitric oxide synthesis.</text>
</comment>
<dbReference type="OrthoDB" id="3398374at2"/>
<evidence type="ECO:0000256" key="11">
    <source>
        <dbReference type="PIRNR" id="PIRNR037219"/>
    </source>
</evidence>
<dbReference type="InterPro" id="IPR044944">
    <property type="entry name" value="NOS_dom_3"/>
</dbReference>
<comment type="subunit">
    <text evidence="11">Homodimer.</text>
</comment>
<comment type="function">
    <text evidence="2 11">Catalyzes the production of nitric oxide.</text>
</comment>
<evidence type="ECO:0000256" key="1">
    <source>
        <dbReference type="ARBA" id="ARBA00001971"/>
    </source>
</evidence>
<dbReference type="GO" id="GO:0020037">
    <property type="term" value="F:heme binding"/>
    <property type="evidence" value="ECO:0007669"/>
    <property type="project" value="InterPro"/>
</dbReference>
<evidence type="ECO:0000256" key="9">
    <source>
        <dbReference type="ARBA" id="ARBA00023004"/>
    </source>
</evidence>
<reference evidence="14 15" key="1">
    <citation type="submission" date="2017-06" db="EMBL/GenBank/DDBJ databases">
        <title>the draft geome sequence of Illustriluteabacillus marina B3227.</title>
        <authorList>
            <person name="He R.-H."/>
            <person name="Du Z.-J."/>
        </authorList>
    </citation>
    <scope>NUCLEOTIDE SEQUENCE [LARGE SCALE GENOMIC DNA]</scope>
    <source>
        <strain evidence="14 15">B3227</strain>
    </source>
</reference>
<evidence type="ECO:0000259" key="13">
    <source>
        <dbReference type="Pfam" id="PF02898"/>
    </source>
</evidence>
<dbReference type="InterPro" id="IPR044940">
    <property type="entry name" value="NOS_dom_2"/>
</dbReference>
<dbReference type="InterPro" id="IPR004030">
    <property type="entry name" value="NOS_N"/>
</dbReference>
<evidence type="ECO:0000256" key="5">
    <source>
        <dbReference type="ARBA" id="ARBA00018859"/>
    </source>
</evidence>
<dbReference type="PANTHER" id="PTHR43410">
    <property type="entry name" value="NITRIC OXIDE SYNTHASE OXYGENASE"/>
    <property type="match status" value="1"/>
</dbReference>
<organism evidence="14 15">
    <name type="scientific">Halalkalibacillus sediminis</name>
    <dbReference type="NCBI Taxonomy" id="2018042"/>
    <lineage>
        <taxon>Bacteria</taxon>
        <taxon>Bacillati</taxon>
        <taxon>Bacillota</taxon>
        <taxon>Bacilli</taxon>
        <taxon>Bacillales</taxon>
        <taxon>Bacillaceae</taxon>
        <taxon>Halalkalibacillus</taxon>
    </lineage>
</organism>
<protein>
    <recommendedName>
        <fullName evidence="5 11">Nitric oxide synthase oxygenase</fullName>
        <ecNumber evidence="4 11">1.14.14.47</ecNumber>
    </recommendedName>
</protein>
<evidence type="ECO:0000256" key="4">
    <source>
        <dbReference type="ARBA" id="ARBA00012735"/>
    </source>
</evidence>
<dbReference type="InterPro" id="IPR036119">
    <property type="entry name" value="NOS_N_sf"/>
</dbReference>
<dbReference type="EC" id="1.14.14.47" evidence="4 11"/>
<dbReference type="CDD" id="cd00575">
    <property type="entry name" value="NOS_oxygenase"/>
    <property type="match status" value="1"/>
</dbReference>
<evidence type="ECO:0000256" key="2">
    <source>
        <dbReference type="ARBA" id="ARBA00002642"/>
    </source>
</evidence>
<evidence type="ECO:0000256" key="12">
    <source>
        <dbReference type="PIRSR" id="PIRSR037219-1"/>
    </source>
</evidence>
<dbReference type="RefSeq" id="WP_101330492.1">
    <property type="nucleotide sequence ID" value="NZ_PJNH01000001.1"/>
</dbReference>
<dbReference type="GO" id="GO:0006809">
    <property type="term" value="P:nitric oxide biosynthetic process"/>
    <property type="evidence" value="ECO:0007669"/>
    <property type="project" value="InterPro"/>
</dbReference>
<dbReference type="InterPro" id="IPR050607">
    <property type="entry name" value="NOS"/>
</dbReference>
<dbReference type="GO" id="GO:0046872">
    <property type="term" value="F:metal ion binding"/>
    <property type="evidence" value="ECO:0007669"/>
    <property type="project" value="UniProtKB-KW"/>
</dbReference>
<comment type="similarity">
    <text evidence="3 11">Belongs to the NOS family. Bacterial NOS oxygenase subfamily.</text>
</comment>
<dbReference type="PANTHER" id="PTHR43410:SF1">
    <property type="entry name" value="NITRIC OXIDE SYNTHASE"/>
    <property type="match status" value="1"/>
</dbReference>
<keyword evidence="15" id="KW-1185">Reference proteome</keyword>
<keyword evidence="9 11" id="KW-0408">Iron</keyword>
<evidence type="ECO:0000256" key="8">
    <source>
        <dbReference type="ARBA" id="ARBA00023002"/>
    </source>
</evidence>
<dbReference type="SUPFAM" id="SSF56512">
    <property type="entry name" value="Nitric oxide (NO) synthase oxygenase domain"/>
    <property type="match status" value="1"/>
</dbReference>
<dbReference type="Gene3D" id="3.90.340.10">
    <property type="entry name" value="Nitric Oxide Synthase, Chain A, domain 1"/>
    <property type="match status" value="1"/>
</dbReference>
<dbReference type="InterPro" id="IPR044943">
    <property type="entry name" value="NOS_dom_1"/>
</dbReference>
<dbReference type="AlphaFoldDB" id="A0A2I0QWS0"/>
<evidence type="ECO:0000313" key="14">
    <source>
        <dbReference type="EMBL" id="PKR78749.1"/>
    </source>
</evidence>
<gene>
    <name evidence="14" type="ORF">CEY16_03055</name>
</gene>
<comment type="caution">
    <text evidence="14">The sequence shown here is derived from an EMBL/GenBank/DDBJ whole genome shotgun (WGS) entry which is preliminary data.</text>
</comment>
<dbReference type="PIRSF" id="PIRSF037219">
    <property type="entry name" value="NOS_oxygenase"/>
    <property type="match status" value="1"/>
</dbReference>
<evidence type="ECO:0000313" key="15">
    <source>
        <dbReference type="Proteomes" id="UP000243524"/>
    </source>
</evidence>
<feature type="binding site" description="axial binding residue" evidence="12">
    <location>
        <position position="63"/>
    </location>
    <ligand>
        <name>heme</name>
        <dbReference type="ChEBI" id="CHEBI:30413"/>
    </ligand>
    <ligandPart>
        <name>Fe</name>
        <dbReference type="ChEBI" id="CHEBI:18248"/>
    </ligandPart>
</feature>
<dbReference type="GO" id="GO:0004517">
    <property type="term" value="F:nitric-oxide synthase activity"/>
    <property type="evidence" value="ECO:0007669"/>
    <property type="project" value="InterPro"/>
</dbReference>
<sequence length="357" mass="41515">MDLIVRAHEFIAQYHNELGYAPSSLEKRIMDVTNEINNFNTYKHTEEELNYGAKLAWRNSNKCIGRLFWDSLHVFDERNLTTEEEIFQSLINHIKFATNGGKIRSTATIFSPKYNNHEVRIWNHQLIRYAGYETDEGVIGDPHSVPFTKECIQLGWTPNMGSFDLLPIVIQINDQEPKLFELPRDIVKEVELEHPRYEWFKDLELKWYAVPFLSDMELEIGGIQYNAAPFNGWYMVTEIGSRNLADVDRYNLLPVIAEQLGLDVSSNLSFWKDHTLLVLNEAVLHSFNKAGVTMVDHHAAAKQFKQFENKEQKLGRCPTGDWTWLVPPTAGATTHIFHKEYKNEVKCPNFFYQNPPY</sequence>
<name>A0A2I0QWS0_9BACI</name>
<evidence type="ECO:0000256" key="7">
    <source>
        <dbReference type="ARBA" id="ARBA00022723"/>
    </source>
</evidence>
<comment type="cofactor">
    <cofactor evidence="1 11 12">
        <name>heme</name>
        <dbReference type="ChEBI" id="CHEBI:30413"/>
    </cofactor>
</comment>
<evidence type="ECO:0000256" key="3">
    <source>
        <dbReference type="ARBA" id="ARBA00005411"/>
    </source>
</evidence>
<dbReference type="InterPro" id="IPR017142">
    <property type="entry name" value="Nitric_oxide_synthase_Oase-su"/>
</dbReference>
<evidence type="ECO:0000256" key="6">
    <source>
        <dbReference type="ARBA" id="ARBA00022617"/>
    </source>
</evidence>
<feature type="domain" description="Nitric oxide synthase (NOS)" evidence="13">
    <location>
        <begin position="3"/>
        <end position="356"/>
    </location>
</feature>
<comment type="catalytic activity">
    <reaction evidence="10">
        <text>3 reduced [flavodoxin] + 2 L-arginine + 4 O2 = 3 oxidized [flavodoxin] + 2 L-citrulline + 2 nitric oxide + 4 H2O + 5 H(+)</text>
        <dbReference type="Rhea" id="RHEA:52324"/>
        <dbReference type="Rhea" id="RHEA-COMP:10622"/>
        <dbReference type="Rhea" id="RHEA-COMP:10623"/>
        <dbReference type="ChEBI" id="CHEBI:15377"/>
        <dbReference type="ChEBI" id="CHEBI:15378"/>
        <dbReference type="ChEBI" id="CHEBI:15379"/>
        <dbReference type="ChEBI" id="CHEBI:16480"/>
        <dbReference type="ChEBI" id="CHEBI:32682"/>
        <dbReference type="ChEBI" id="CHEBI:57618"/>
        <dbReference type="ChEBI" id="CHEBI:57743"/>
        <dbReference type="ChEBI" id="CHEBI:58210"/>
        <dbReference type="EC" id="1.14.14.47"/>
    </reaction>
</comment>
<keyword evidence="7 11" id="KW-0479">Metal-binding</keyword>
<keyword evidence="6 11" id="KW-0349">Heme</keyword>
<proteinExistence type="inferred from homology"/>
<evidence type="ECO:0000256" key="10">
    <source>
        <dbReference type="ARBA" id="ARBA00048713"/>
    </source>
</evidence>
<dbReference type="Gene3D" id="3.90.440.10">
    <property type="entry name" value="Nitric Oxide Synthase,Heme Domain,Chain A domain 2"/>
    <property type="match status" value="1"/>
</dbReference>
<keyword evidence="8 11" id="KW-0560">Oxidoreductase</keyword>